<reference evidence="2" key="1">
    <citation type="submission" date="2017-02" db="EMBL/GenBank/DDBJ databases">
        <title>Novel co-symbiosis in the unique lucinid bivalve Phacoides pectinatus.</title>
        <authorList>
            <person name="Lim S.J."/>
            <person name="Davis B.G."/>
            <person name="Gill D.E."/>
            <person name="Engel A.S."/>
            <person name="Anderson L.C."/>
            <person name="Campbell B.J."/>
        </authorList>
    </citation>
    <scope>NUCLEOTIDE SEQUENCE [LARGE SCALE GENOMIC DNA]</scope>
    <source>
        <strain evidence="2">LUC13016_P6</strain>
    </source>
</reference>
<sequence>MLASSHREIAMNLQIRLDLEERQTPFILEWSPPDLDRLTRRARAVMQWCRLCHQRARGRRALRRMSDTILRDIGITRIEALREARKPFWKA</sequence>
<gene>
    <name evidence="2" type="ORF">B0D84_06240</name>
</gene>
<organism evidence="2 3">
    <name type="scientific">Candidatus Sedimenticola endophacoides</name>
    <dbReference type="NCBI Taxonomy" id="2548426"/>
    <lineage>
        <taxon>Bacteria</taxon>
        <taxon>Pseudomonadati</taxon>
        <taxon>Pseudomonadota</taxon>
        <taxon>Gammaproteobacteria</taxon>
        <taxon>Chromatiales</taxon>
        <taxon>Sedimenticolaceae</taxon>
        <taxon>Sedimenticola</taxon>
    </lineage>
</organism>
<protein>
    <recommendedName>
        <fullName evidence="1">YjiS-like domain-containing protein</fullName>
    </recommendedName>
</protein>
<comment type="caution">
    <text evidence="2">The sequence shown here is derived from an EMBL/GenBank/DDBJ whole genome shotgun (WGS) entry which is preliminary data.</text>
</comment>
<dbReference type="InterPro" id="IPR009506">
    <property type="entry name" value="YjiS-like"/>
</dbReference>
<name>A0A657PLC3_9GAMM</name>
<evidence type="ECO:0000313" key="3">
    <source>
        <dbReference type="Proteomes" id="UP000243361"/>
    </source>
</evidence>
<proteinExistence type="predicted"/>
<keyword evidence="3" id="KW-1185">Reference proteome</keyword>
<accession>A0A657PLC3</accession>
<evidence type="ECO:0000313" key="2">
    <source>
        <dbReference type="EMBL" id="OQX32433.1"/>
    </source>
</evidence>
<evidence type="ECO:0000259" key="1">
    <source>
        <dbReference type="Pfam" id="PF06568"/>
    </source>
</evidence>
<dbReference type="AlphaFoldDB" id="A0A657PLC3"/>
<feature type="domain" description="YjiS-like" evidence="1">
    <location>
        <begin position="51"/>
        <end position="77"/>
    </location>
</feature>
<dbReference type="EMBL" id="MUIE01000428">
    <property type="protein sequence ID" value="OQX32433.1"/>
    <property type="molecule type" value="Genomic_DNA"/>
</dbReference>
<dbReference type="Proteomes" id="UP000243361">
    <property type="component" value="Unassembled WGS sequence"/>
</dbReference>
<dbReference type="Pfam" id="PF06568">
    <property type="entry name" value="YjiS-like"/>
    <property type="match status" value="1"/>
</dbReference>